<reference evidence="1 2" key="1">
    <citation type="submission" date="2023-03" db="EMBL/GenBank/DDBJ databases">
        <title>Bacillus Genome Sequencing.</title>
        <authorList>
            <person name="Dunlap C."/>
        </authorList>
    </citation>
    <scope>NUCLEOTIDE SEQUENCE [LARGE SCALE GENOMIC DNA]</scope>
    <source>
        <strain evidence="1 2">BD-533</strain>
    </source>
</reference>
<evidence type="ECO:0000313" key="2">
    <source>
        <dbReference type="Proteomes" id="UP001338137"/>
    </source>
</evidence>
<keyword evidence="2" id="KW-1185">Reference proteome</keyword>
<dbReference type="RefSeq" id="WP_326075283.1">
    <property type="nucleotide sequence ID" value="NZ_JARLKY010000090.1"/>
</dbReference>
<organism evidence="1 2">
    <name type="scientific">Paenibacillus alba</name>
    <dbReference type="NCBI Taxonomy" id="1197127"/>
    <lineage>
        <taxon>Bacteria</taxon>
        <taxon>Bacillati</taxon>
        <taxon>Bacillota</taxon>
        <taxon>Bacilli</taxon>
        <taxon>Bacillales</taxon>
        <taxon>Paenibacillaceae</taxon>
        <taxon>Paenibacillus</taxon>
    </lineage>
</organism>
<sequence length="85" mass="9964">MSYEYTWYFEIAKEAEMAHDEDGTPSECYSKISLGFEEQKSEEKIKQMEPAMRKHIADMAQVSIDFVISISKVKYEIETLEQITE</sequence>
<name>A0ABU6GEW5_9BACL</name>
<protein>
    <submittedName>
        <fullName evidence="1">Uncharacterized protein</fullName>
    </submittedName>
</protein>
<proteinExistence type="predicted"/>
<gene>
    <name evidence="1" type="ORF">P4I72_29790</name>
</gene>
<accession>A0ABU6GEW5</accession>
<evidence type="ECO:0000313" key="1">
    <source>
        <dbReference type="EMBL" id="MEC0231298.1"/>
    </source>
</evidence>
<dbReference type="Proteomes" id="UP001338137">
    <property type="component" value="Unassembled WGS sequence"/>
</dbReference>
<dbReference type="EMBL" id="JARLKY010000090">
    <property type="protein sequence ID" value="MEC0231298.1"/>
    <property type="molecule type" value="Genomic_DNA"/>
</dbReference>
<comment type="caution">
    <text evidence="1">The sequence shown here is derived from an EMBL/GenBank/DDBJ whole genome shotgun (WGS) entry which is preliminary data.</text>
</comment>